<reference evidence="2 3" key="1">
    <citation type="submission" date="2020-07" db="EMBL/GenBank/DDBJ databases">
        <title>Huge and variable diversity of episymbiotic CPR bacteria and DPANN archaea in groundwater ecosystems.</title>
        <authorList>
            <person name="He C.Y."/>
            <person name="Keren R."/>
            <person name="Whittaker M."/>
            <person name="Farag I.F."/>
            <person name="Doudna J."/>
            <person name="Cate J.H.D."/>
            <person name="Banfield J.F."/>
        </authorList>
    </citation>
    <scope>NUCLEOTIDE SEQUENCE [LARGE SCALE GENOMIC DNA]</scope>
    <source>
        <strain evidence="2">NC_groundwater_541_Ag_S-0.1um_46_50</strain>
    </source>
</reference>
<proteinExistence type="predicted"/>
<organism evidence="2 3">
    <name type="scientific">Candidatus Sungiibacteriota bacterium</name>
    <dbReference type="NCBI Taxonomy" id="2750080"/>
    <lineage>
        <taxon>Bacteria</taxon>
        <taxon>Candidatus Sungiibacteriota</taxon>
    </lineage>
</organism>
<gene>
    <name evidence="2" type="ORF">HYW89_03760</name>
</gene>
<dbReference type="EMBL" id="CP066690">
    <property type="protein sequence ID" value="QQG45779.1"/>
    <property type="molecule type" value="Genomic_DNA"/>
</dbReference>
<feature type="domain" description="DUF5679" evidence="1">
    <location>
        <begin position="48"/>
        <end position="90"/>
    </location>
</feature>
<name>A0A7T5RKH7_9BACT</name>
<protein>
    <recommendedName>
        <fullName evidence="1">DUF5679 domain-containing protein</fullName>
    </recommendedName>
</protein>
<sequence length="94" mass="10495">MSQAKLLRVEGLAWDKSKSRAPTILLVEAACNIGLDIKIYTKMATEAYCVKCRSKRMMKDEKEVSMPGKGGQRRAMTGFCTVCGTKMFRILGKK</sequence>
<evidence type="ECO:0000259" key="1">
    <source>
        <dbReference type="Pfam" id="PF18930"/>
    </source>
</evidence>
<dbReference type="Proteomes" id="UP000595618">
    <property type="component" value="Chromosome"/>
</dbReference>
<evidence type="ECO:0000313" key="2">
    <source>
        <dbReference type="EMBL" id="QQG45779.1"/>
    </source>
</evidence>
<accession>A0A7T5RKH7</accession>
<dbReference type="Pfam" id="PF18930">
    <property type="entry name" value="DUF5679"/>
    <property type="match status" value="1"/>
</dbReference>
<evidence type="ECO:0000313" key="3">
    <source>
        <dbReference type="Proteomes" id="UP000595618"/>
    </source>
</evidence>
<dbReference type="InterPro" id="IPR044044">
    <property type="entry name" value="DUF5679"/>
</dbReference>
<dbReference type="AlphaFoldDB" id="A0A7T5RKH7"/>